<dbReference type="Proteomes" id="UP000327013">
    <property type="component" value="Chromosome 6"/>
</dbReference>
<keyword evidence="4" id="KW-0456">Lyase</keyword>
<dbReference type="InterPro" id="IPR001906">
    <property type="entry name" value="Terpene_synth_N"/>
</dbReference>
<feature type="domain" description="Terpene synthase metal-binding" evidence="6">
    <location>
        <begin position="237"/>
        <end position="476"/>
    </location>
</feature>
<dbReference type="InterPro" id="IPR050148">
    <property type="entry name" value="Terpene_synthase-like"/>
</dbReference>
<dbReference type="Pfam" id="PF03936">
    <property type="entry name" value="Terpene_synth_C"/>
    <property type="match status" value="1"/>
</dbReference>
<keyword evidence="2" id="KW-0479">Metal-binding</keyword>
<comment type="cofactor">
    <cofactor evidence="1">
        <name>Mg(2+)</name>
        <dbReference type="ChEBI" id="CHEBI:18420"/>
    </cofactor>
</comment>
<evidence type="ECO:0000259" key="6">
    <source>
        <dbReference type="Pfam" id="PF03936"/>
    </source>
</evidence>
<proteinExistence type="predicted"/>
<evidence type="ECO:0000256" key="1">
    <source>
        <dbReference type="ARBA" id="ARBA00001946"/>
    </source>
</evidence>
<dbReference type="OrthoDB" id="1936865at2759"/>
<dbReference type="EMBL" id="CM017326">
    <property type="protein sequence ID" value="KAE8075782.1"/>
    <property type="molecule type" value="Genomic_DNA"/>
</dbReference>
<organism evidence="7 8">
    <name type="scientific">Carpinus fangiana</name>
    <dbReference type="NCBI Taxonomy" id="176857"/>
    <lineage>
        <taxon>Eukaryota</taxon>
        <taxon>Viridiplantae</taxon>
        <taxon>Streptophyta</taxon>
        <taxon>Embryophyta</taxon>
        <taxon>Tracheophyta</taxon>
        <taxon>Spermatophyta</taxon>
        <taxon>Magnoliopsida</taxon>
        <taxon>eudicotyledons</taxon>
        <taxon>Gunneridae</taxon>
        <taxon>Pentapetalae</taxon>
        <taxon>rosids</taxon>
        <taxon>fabids</taxon>
        <taxon>Fagales</taxon>
        <taxon>Betulaceae</taxon>
        <taxon>Carpinus</taxon>
    </lineage>
</organism>
<dbReference type="InterPro" id="IPR008930">
    <property type="entry name" value="Terpenoid_cyclase/PrenylTrfase"/>
</dbReference>
<keyword evidence="3" id="KW-0460">Magnesium</keyword>
<dbReference type="PANTHER" id="PTHR31225:SF252">
    <property type="entry name" value="TERPENE SYNTHASE 12-RELATED"/>
    <property type="match status" value="1"/>
</dbReference>
<evidence type="ECO:0000313" key="7">
    <source>
        <dbReference type="EMBL" id="KAE8075782.1"/>
    </source>
</evidence>
<dbReference type="SUPFAM" id="SSF48576">
    <property type="entry name" value="Terpenoid synthases"/>
    <property type="match status" value="1"/>
</dbReference>
<dbReference type="AlphaFoldDB" id="A0A5N6RA33"/>
<evidence type="ECO:0000259" key="5">
    <source>
        <dbReference type="Pfam" id="PF01397"/>
    </source>
</evidence>
<evidence type="ECO:0000256" key="2">
    <source>
        <dbReference type="ARBA" id="ARBA00022723"/>
    </source>
</evidence>
<evidence type="ECO:0000313" key="8">
    <source>
        <dbReference type="Proteomes" id="UP000327013"/>
    </source>
</evidence>
<dbReference type="Gene3D" id="1.10.600.10">
    <property type="entry name" value="Farnesyl Diphosphate Synthase"/>
    <property type="match status" value="2"/>
</dbReference>
<dbReference type="SFLD" id="SFLDS00005">
    <property type="entry name" value="Isoprenoid_Synthase_Type_I"/>
    <property type="match status" value="1"/>
</dbReference>
<dbReference type="FunFam" id="1.10.600.10:FF:000007">
    <property type="entry name" value="Isoprene synthase, chloroplastic"/>
    <property type="match status" value="1"/>
</dbReference>
<protein>
    <recommendedName>
        <fullName evidence="9">(+)-delta-cadinene synthase</fullName>
    </recommendedName>
</protein>
<dbReference type="SUPFAM" id="SSF48239">
    <property type="entry name" value="Terpenoid cyclases/Protein prenyltransferases"/>
    <property type="match status" value="1"/>
</dbReference>
<dbReference type="SFLD" id="SFLDG01019">
    <property type="entry name" value="Terpene_Cyclase_Like_1_C_Termi"/>
    <property type="match status" value="1"/>
</dbReference>
<evidence type="ECO:0000256" key="3">
    <source>
        <dbReference type="ARBA" id="ARBA00022842"/>
    </source>
</evidence>
<dbReference type="FunFam" id="1.50.10.130:FF:000001">
    <property type="entry name" value="Isoprene synthase, chloroplastic"/>
    <property type="match status" value="1"/>
</dbReference>
<dbReference type="InterPro" id="IPR008949">
    <property type="entry name" value="Isoprenoid_synthase_dom_sf"/>
</dbReference>
<dbReference type="CDD" id="cd00684">
    <property type="entry name" value="Terpene_cyclase_plant_C1"/>
    <property type="match status" value="1"/>
</dbReference>
<gene>
    <name evidence="7" type="ORF">FH972_014470</name>
</gene>
<dbReference type="InterPro" id="IPR044814">
    <property type="entry name" value="Terpene_cyclase_plant_C1"/>
</dbReference>
<evidence type="ECO:0008006" key="9">
    <source>
        <dbReference type="Google" id="ProtNLM"/>
    </source>
</evidence>
<sequence length="532" mass="60777">MAFQNITTIKTPLLLDHKCGQSRCSANTQSSPLQVERQSANYQPSFWSYDFVQSLNNHFADEKYKDRAKKLEEDVRSTIHNGNADLLATLELIDDVQRLGLGYRFEMEITRSLDNFVSSKGCNDQRIGKCLHATALSFRLLRQQGYRVSQDVFNSFKDDNGNFKESLTKDVKGMLSLYEASYLAFEGETLLDEAMAFTRMHLNDLKGDVSKSMAEQVSHALESVFQRKLQDMSRWWKEMGLANNLSFTRDRLMECFFWAVGIAFEPQLSNLRKGLTKVAALVTTIDDVYDVYGTLGELELLTDAVERWDVGAVKNLPHYMKLCFFALYNTVNEMVYDTLKEKGENTLPYLTKAWADMCKAFLQEAKWSYNKDMPTFKDYIDNAWLSVSGAVFLVHAYFVLNPKFTEQALEGLEKYCNLLRWPSIIFRLCNDLSTSAGELKRGELANSIHCYMRETGVSEEIAGKHMSNMIDRTWKKMNEERVVDSPFGEGLVVTAINLARIAQCTYQYGDGHGAPDIRAKNRVISLIIKPIE</sequence>
<accession>A0A5N6RA33</accession>
<name>A0A5N6RA33_9ROSI</name>
<dbReference type="PANTHER" id="PTHR31225">
    <property type="entry name" value="OS04G0344100 PROTEIN-RELATED"/>
    <property type="match status" value="1"/>
</dbReference>
<keyword evidence="8" id="KW-1185">Reference proteome</keyword>
<reference evidence="7 8" key="1">
    <citation type="submission" date="2019-06" db="EMBL/GenBank/DDBJ databases">
        <title>A chromosomal-level reference genome of Carpinus fangiana (Coryloideae, Betulaceae).</title>
        <authorList>
            <person name="Yang X."/>
            <person name="Wang Z."/>
            <person name="Zhang L."/>
            <person name="Hao G."/>
            <person name="Liu J."/>
            <person name="Yang Y."/>
        </authorList>
    </citation>
    <scope>NUCLEOTIDE SEQUENCE [LARGE SCALE GENOMIC DNA]</scope>
    <source>
        <strain evidence="7">Cfa_2016G</strain>
        <tissue evidence="7">Leaf</tissue>
    </source>
</reference>
<evidence type="ECO:0000256" key="4">
    <source>
        <dbReference type="ARBA" id="ARBA00023239"/>
    </source>
</evidence>
<feature type="domain" description="Terpene synthase N-terminal" evidence="5">
    <location>
        <begin position="47"/>
        <end position="221"/>
    </location>
</feature>
<dbReference type="GO" id="GO:0000287">
    <property type="term" value="F:magnesium ion binding"/>
    <property type="evidence" value="ECO:0007669"/>
    <property type="project" value="InterPro"/>
</dbReference>
<dbReference type="InterPro" id="IPR034741">
    <property type="entry name" value="Terpene_cyclase-like_1_C"/>
</dbReference>
<dbReference type="Pfam" id="PF01397">
    <property type="entry name" value="Terpene_synth"/>
    <property type="match status" value="1"/>
</dbReference>
<dbReference type="GO" id="GO:0016102">
    <property type="term" value="P:diterpenoid biosynthetic process"/>
    <property type="evidence" value="ECO:0007669"/>
    <property type="project" value="InterPro"/>
</dbReference>
<dbReference type="GO" id="GO:0010333">
    <property type="term" value="F:terpene synthase activity"/>
    <property type="evidence" value="ECO:0007669"/>
    <property type="project" value="InterPro"/>
</dbReference>
<dbReference type="InterPro" id="IPR005630">
    <property type="entry name" value="Terpene_synthase_metal-bd"/>
</dbReference>